<evidence type="ECO:0000256" key="1">
    <source>
        <dbReference type="SAM" id="MobiDB-lite"/>
    </source>
</evidence>
<proteinExistence type="predicted"/>
<gene>
    <name evidence="2" type="ORF">PUN28_017494</name>
</gene>
<name>A0AAW2ELE2_9HYME</name>
<dbReference type="AlphaFoldDB" id="A0AAW2ELE2"/>
<dbReference type="EMBL" id="JADYXP020000021">
    <property type="protein sequence ID" value="KAL0103189.1"/>
    <property type="molecule type" value="Genomic_DNA"/>
</dbReference>
<evidence type="ECO:0000313" key="2">
    <source>
        <dbReference type="EMBL" id="KAL0103189.1"/>
    </source>
</evidence>
<comment type="caution">
    <text evidence="2">The sequence shown here is derived from an EMBL/GenBank/DDBJ whole genome shotgun (WGS) entry which is preliminary data.</text>
</comment>
<evidence type="ECO:0000313" key="3">
    <source>
        <dbReference type="Proteomes" id="UP001430953"/>
    </source>
</evidence>
<reference evidence="2 3" key="1">
    <citation type="submission" date="2023-03" db="EMBL/GenBank/DDBJ databases">
        <title>High recombination rates correlate with genetic variation in Cardiocondyla obscurior ants.</title>
        <authorList>
            <person name="Errbii M."/>
        </authorList>
    </citation>
    <scope>NUCLEOTIDE SEQUENCE [LARGE SCALE GENOMIC DNA]</scope>
    <source>
        <strain evidence="2">Alpha-2009</strain>
        <tissue evidence="2">Whole body</tissue>
    </source>
</reference>
<dbReference type="Proteomes" id="UP001430953">
    <property type="component" value="Unassembled WGS sequence"/>
</dbReference>
<protein>
    <submittedName>
        <fullName evidence="2">Uncharacterized protein</fullName>
    </submittedName>
</protein>
<feature type="region of interest" description="Disordered" evidence="1">
    <location>
        <begin position="1"/>
        <end position="23"/>
    </location>
</feature>
<sequence length="235" mass="26487">MIRSSNSSSPPARDRESRVSRTQNYFPEIRVGEEIIPASEGWTKASAKGGGRREGEAEDRVLFSPLFFALPSFLFSKANAARWTSVMASDRGTAEDTNIISRRGSYGRKKRTRPKFMRVTYHMSGAPTRAVIGADVAFFLPGCFNFAQSTSPCQTVRITRGLRFHFAGNRYIATSSEIKTLGLFPTCADGRPSRYSVSHAMVDDYAIWPRFRITTFKAEKSQLQYPFIFFFLTKL</sequence>
<organism evidence="2 3">
    <name type="scientific">Cardiocondyla obscurior</name>
    <dbReference type="NCBI Taxonomy" id="286306"/>
    <lineage>
        <taxon>Eukaryota</taxon>
        <taxon>Metazoa</taxon>
        <taxon>Ecdysozoa</taxon>
        <taxon>Arthropoda</taxon>
        <taxon>Hexapoda</taxon>
        <taxon>Insecta</taxon>
        <taxon>Pterygota</taxon>
        <taxon>Neoptera</taxon>
        <taxon>Endopterygota</taxon>
        <taxon>Hymenoptera</taxon>
        <taxon>Apocrita</taxon>
        <taxon>Aculeata</taxon>
        <taxon>Formicoidea</taxon>
        <taxon>Formicidae</taxon>
        <taxon>Myrmicinae</taxon>
        <taxon>Cardiocondyla</taxon>
    </lineage>
</organism>
<feature type="compositionally biased region" description="Polar residues" evidence="1">
    <location>
        <begin position="1"/>
        <end position="10"/>
    </location>
</feature>
<accession>A0AAW2ELE2</accession>
<keyword evidence="3" id="KW-1185">Reference proteome</keyword>